<dbReference type="Pfam" id="PF04151">
    <property type="entry name" value="PPC"/>
    <property type="match status" value="1"/>
</dbReference>
<sequence length="719" mass="76265">MLARRTFAALALLLMAGSAAAQTGPQLLTVFPPGAKAGETVEVTFSGAGFDGDEKLLFSAKGFTAERIGAATIEPKGPKGQPSASVKFKVTPAKTSTGAFDVRVVSKSGLSNPRAFVVSNTTEVNETEPNNDVGQAQKIDLETTVSGVISAPTDVDYVTFKVRAKQRVVVACLTTSIDSKMQADLMAIGPDGKQLASNRGYRGGDAVLDFTAPKDGDYLVRVSQFAYTTGGSDHFYRLTVTTEPWIDAFYPPLARSGFPILPAGRGALDVDFVVKSRARAYSLESSRLIPPTAAMIDAVDFSYTMPGGNVLLDTRASPAVLDNGKNNTADAAQAVDVPADIAGRIAKKNDRHWYRFVAKKGEVWTLEVFAERIGSPVDAYFVLADDRGKVMTEQDDGPDTLSPNQFYTKGNDPARYRFAAPADGTYKVMVSTREAGTQFGVRDQYVLRIAKEHPDFRLAVMPLTPHLPDAGTLARGGATVFAVFVFRFDGFDGPIELSAPDLPKGVTCPPQVIGPGQTRGTLVLVADQSAKDWEGFVQVLAKGFTKVPTVHEARPFTVTWPVAGLQANQPPPNVPMITRMDRGEGLALAVRGDAPFALTPTVRELVAKPGGKIDVTLVVSRKDTFKDPIQVFSATPGIGPRQQGNQAAAPIGTAQPGGTELNFGLDVPGTLPPGTHTLVLRGQSAAPVPKGGNNTALRPVPTYAALPISITVEGGPKKK</sequence>
<reference evidence="4" key="1">
    <citation type="submission" date="2020-05" db="EMBL/GenBank/DDBJ databases">
        <title>Frigoriglobus tundricola gen. nov., sp. nov., a psychrotolerant cellulolytic planctomycete of the family Gemmataceae with two divergent copies of 16S rRNA gene.</title>
        <authorList>
            <person name="Kulichevskaya I.S."/>
            <person name="Ivanova A.A."/>
            <person name="Naumoff D.G."/>
            <person name="Beletsky A.V."/>
            <person name="Rijpstra W.I.C."/>
            <person name="Sinninghe Damste J.S."/>
            <person name="Mardanov A.V."/>
            <person name="Ravin N.V."/>
            <person name="Dedysh S.N."/>
        </authorList>
    </citation>
    <scope>NUCLEOTIDE SEQUENCE [LARGE SCALE GENOMIC DNA]</scope>
    <source>
        <strain evidence="4">PL17</strain>
    </source>
</reference>
<feature type="chain" id="PRO_5027024094" description="Peptidase C-terminal archaeal/bacterial domain-containing protein" evidence="1">
    <location>
        <begin position="22"/>
        <end position="719"/>
    </location>
</feature>
<dbReference type="Proteomes" id="UP000503447">
    <property type="component" value="Chromosome"/>
</dbReference>
<evidence type="ECO:0000313" key="3">
    <source>
        <dbReference type="EMBL" id="QJW96378.1"/>
    </source>
</evidence>
<name>A0A6M5YR06_9BACT</name>
<feature type="domain" description="Peptidase C-terminal archaeal/bacterial" evidence="2">
    <location>
        <begin position="154"/>
        <end position="223"/>
    </location>
</feature>
<dbReference type="InterPro" id="IPR007280">
    <property type="entry name" value="Peptidase_C_arc/bac"/>
</dbReference>
<evidence type="ECO:0000313" key="4">
    <source>
        <dbReference type="Proteomes" id="UP000503447"/>
    </source>
</evidence>
<keyword evidence="1" id="KW-0732">Signal</keyword>
<organism evidence="3 4">
    <name type="scientific">Frigoriglobus tundricola</name>
    <dbReference type="NCBI Taxonomy" id="2774151"/>
    <lineage>
        <taxon>Bacteria</taxon>
        <taxon>Pseudomonadati</taxon>
        <taxon>Planctomycetota</taxon>
        <taxon>Planctomycetia</taxon>
        <taxon>Gemmatales</taxon>
        <taxon>Gemmataceae</taxon>
        <taxon>Frigoriglobus</taxon>
    </lineage>
</organism>
<dbReference type="RefSeq" id="WP_171471974.1">
    <property type="nucleotide sequence ID" value="NZ_CP053452.2"/>
</dbReference>
<proteinExistence type="predicted"/>
<dbReference type="AlphaFoldDB" id="A0A6M5YR06"/>
<feature type="signal peptide" evidence="1">
    <location>
        <begin position="1"/>
        <end position="21"/>
    </location>
</feature>
<gene>
    <name evidence="3" type="ORF">FTUN_3935</name>
</gene>
<dbReference type="KEGG" id="ftj:FTUN_3935"/>
<protein>
    <recommendedName>
        <fullName evidence="2">Peptidase C-terminal archaeal/bacterial domain-containing protein</fullName>
    </recommendedName>
</protein>
<keyword evidence="4" id="KW-1185">Reference proteome</keyword>
<dbReference type="SUPFAM" id="SSF89260">
    <property type="entry name" value="Collagen-binding domain"/>
    <property type="match status" value="1"/>
</dbReference>
<evidence type="ECO:0000256" key="1">
    <source>
        <dbReference type="SAM" id="SignalP"/>
    </source>
</evidence>
<accession>A0A6M5YR06</accession>
<dbReference type="Gene3D" id="2.60.120.380">
    <property type="match status" value="2"/>
</dbReference>
<dbReference type="EMBL" id="CP053452">
    <property type="protein sequence ID" value="QJW96378.1"/>
    <property type="molecule type" value="Genomic_DNA"/>
</dbReference>
<evidence type="ECO:0000259" key="2">
    <source>
        <dbReference type="Pfam" id="PF04151"/>
    </source>
</evidence>